<comment type="subcellular location">
    <subcellularLocation>
        <location evidence="1">Nucleus</location>
    </subcellularLocation>
</comment>
<evidence type="ECO:0000313" key="7">
    <source>
        <dbReference type="EMBL" id="CAF1436231.1"/>
    </source>
</evidence>
<dbReference type="InterPro" id="IPR012337">
    <property type="entry name" value="RNaseH-like_sf"/>
</dbReference>
<accession>A0A819K758</accession>
<keyword evidence="5" id="KW-0539">Nucleus</keyword>
<protein>
    <recommendedName>
        <fullName evidence="10">BED-type domain-containing protein</fullName>
    </recommendedName>
</protein>
<keyword evidence="3" id="KW-0863">Zinc-finger</keyword>
<name>A0A819K758_9BILA</name>
<gene>
    <name evidence="7" type="ORF">JYZ213_LOCUS39860</name>
    <name evidence="8" type="ORF">OXD698_LOCUS26128</name>
</gene>
<feature type="region of interest" description="Disordered" evidence="6">
    <location>
        <begin position="430"/>
        <end position="520"/>
    </location>
</feature>
<feature type="compositionally biased region" description="Acidic residues" evidence="6">
    <location>
        <begin position="495"/>
        <end position="519"/>
    </location>
</feature>
<dbReference type="GO" id="GO:0005634">
    <property type="term" value="C:nucleus"/>
    <property type="evidence" value="ECO:0007669"/>
    <property type="project" value="UniProtKB-SubCell"/>
</dbReference>
<keyword evidence="2" id="KW-0479">Metal-binding</keyword>
<keyword evidence="4" id="KW-0862">Zinc</keyword>
<dbReference type="GO" id="GO:0008270">
    <property type="term" value="F:zinc ion binding"/>
    <property type="evidence" value="ECO:0007669"/>
    <property type="project" value="UniProtKB-KW"/>
</dbReference>
<feature type="region of interest" description="Disordered" evidence="6">
    <location>
        <begin position="1"/>
        <end position="148"/>
    </location>
</feature>
<dbReference type="Proteomes" id="UP000663844">
    <property type="component" value="Unassembled WGS sequence"/>
</dbReference>
<feature type="compositionally biased region" description="Polar residues" evidence="6">
    <location>
        <begin position="31"/>
        <end position="43"/>
    </location>
</feature>
<evidence type="ECO:0000313" key="9">
    <source>
        <dbReference type="Proteomes" id="UP000663844"/>
    </source>
</evidence>
<evidence type="ECO:0000256" key="3">
    <source>
        <dbReference type="ARBA" id="ARBA00022771"/>
    </source>
</evidence>
<dbReference type="EMBL" id="CAJNOG010001362">
    <property type="protein sequence ID" value="CAF1436231.1"/>
    <property type="molecule type" value="Genomic_DNA"/>
</dbReference>
<reference evidence="8" key="1">
    <citation type="submission" date="2021-02" db="EMBL/GenBank/DDBJ databases">
        <authorList>
            <person name="Nowell W R."/>
        </authorList>
    </citation>
    <scope>NUCLEOTIDE SEQUENCE</scope>
</reference>
<sequence length="660" mass="74711">MASRANKNHDDDGSSTSSPIHSPYNLRRNHSQPGGVTKKNSFARSKHSTRDASVHTSSSRTSSITSQVASSQPQRSTPSYASSSQSQRSTTSHTESSQSQRSTPSYTSSSQSQRSATSRTESSQSQRSTPSRNASSRSQRSASDDDEIIADNNATDIELSDDEPEAIAAARKLERQENKLPPVKGYFEYVDENTYLCKKCTRPIKISNYSDANLRSHLGRAHHMEHLLFPSQRIQAMSNLKSIKPEMKRELDQAAIDCIITDGRPFGDFRRCGMQKFLNKICSGYRGPGRKTVRRHLGISYHEHRQQLKNILNTIPWLAVTVDIWTKKKKSFICLTGHAFNYKYETIPLVLAFRQFKKSHTSENIKKYIRYEFQRLNIEDKVCAIVGDNGSDVKKALNELIPGKRFSCTAHLLNLVVKVGLGLWDKPKKKKSTQQLHTTSEVVNRNREDDELSSDSDYVDIPDELEDEEYNEDAQTNGYLSGSDDGSYDTGNYVNEDEDNGESDNNTDNEEQNDNDDQLIDLQNIRAQTRRLVDRIRDCISNINSTRAIIDYVQRQEKLHDPQITSALVTDIEIRWNTTFTMLHRFIGHQSIIDDINRRPFKIPDISHNQQTKLGSKKFEFTNGDWSNIKNLCSVLCPFFSATTVTSGKKYPTSAAAYSG</sequence>
<organism evidence="8 9">
    <name type="scientific">Adineta steineri</name>
    <dbReference type="NCBI Taxonomy" id="433720"/>
    <lineage>
        <taxon>Eukaryota</taxon>
        <taxon>Metazoa</taxon>
        <taxon>Spiralia</taxon>
        <taxon>Gnathifera</taxon>
        <taxon>Rotifera</taxon>
        <taxon>Eurotatoria</taxon>
        <taxon>Bdelloidea</taxon>
        <taxon>Adinetida</taxon>
        <taxon>Adinetidae</taxon>
        <taxon>Adineta</taxon>
    </lineage>
</organism>
<evidence type="ECO:0000256" key="4">
    <source>
        <dbReference type="ARBA" id="ARBA00022833"/>
    </source>
</evidence>
<dbReference type="InterPro" id="IPR052035">
    <property type="entry name" value="ZnF_BED_domain_contain"/>
</dbReference>
<dbReference type="PANTHER" id="PTHR46481:SF10">
    <property type="entry name" value="ZINC FINGER BED DOMAIN-CONTAINING PROTEIN 39"/>
    <property type="match status" value="1"/>
</dbReference>
<feature type="compositionally biased region" description="Low complexity" evidence="6">
    <location>
        <begin position="54"/>
        <end position="141"/>
    </location>
</feature>
<proteinExistence type="predicted"/>
<evidence type="ECO:0000256" key="1">
    <source>
        <dbReference type="ARBA" id="ARBA00004123"/>
    </source>
</evidence>
<comment type="caution">
    <text evidence="8">The sequence shown here is derived from an EMBL/GenBank/DDBJ whole genome shotgun (WGS) entry which is preliminary data.</text>
</comment>
<feature type="compositionally biased region" description="Acidic residues" evidence="6">
    <location>
        <begin position="449"/>
        <end position="472"/>
    </location>
</feature>
<evidence type="ECO:0000313" key="8">
    <source>
        <dbReference type="EMBL" id="CAF3941020.1"/>
    </source>
</evidence>
<evidence type="ECO:0008006" key="10">
    <source>
        <dbReference type="Google" id="ProtNLM"/>
    </source>
</evidence>
<dbReference type="SUPFAM" id="SSF53098">
    <property type="entry name" value="Ribonuclease H-like"/>
    <property type="match status" value="1"/>
</dbReference>
<dbReference type="AlphaFoldDB" id="A0A819K758"/>
<feature type="compositionally biased region" description="Polar residues" evidence="6">
    <location>
        <begin position="433"/>
        <end position="443"/>
    </location>
</feature>
<dbReference type="EMBL" id="CAJOAZ010002569">
    <property type="protein sequence ID" value="CAF3941020.1"/>
    <property type="molecule type" value="Genomic_DNA"/>
</dbReference>
<evidence type="ECO:0000256" key="6">
    <source>
        <dbReference type="SAM" id="MobiDB-lite"/>
    </source>
</evidence>
<evidence type="ECO:0000256" key="5">
    <source>
        <dbReference type="ARBA" id="ARBA00023242"/>
    </source>
</evidence>
<evidence type="ECO:0000256" key="2">
    <source>
        <dbReference type="ARBA" id="ARBA00022723"/>
    </source>
</evidence>
<dbReference type="Proteomes" id="UP000663845">
    <property type="component" value="Unassembled WGS sequence"/>
</dbReference>
<dbReference type="PANTHER" id="PTHR46481">
    <property type="entry name" value="ZINC FINGER BED DOMAIN-CONTAINING PROTEIN 4"/>
    <property type="match status" value="1"/>
</dbReference>